<dbReference type="InterPro" id="IPR036397">
    <property type="entry name" value="RNaseH_sf"/>
</dbReference>
<evidence type="ECO:0000259" key="1">
    <source>
        <dbReference type="Pfam" id="PF01498"/>
    </source>
</evidence>
<dbReference type="Proteomes" id="UP001470230">
    <property type="component" value="Unassembled WGS sequence"/>
</dbReference>
<keyword evidence="3" id="KW-1185">Reference proteome</keyword>
<feature type="domain" description="Transposase Tc1-like" evidence="1">
    <location>
        <begin position="71"/>
        <end position="136"/>
    </location>
</feature>
<protein>
    <recommendedName>
        <fullName evidence="1">Transposase Tc1-like domain-containing protein</fullName>
    </recommendedName>
</protein>
<name>A0ABR2KPN6_9EUKA</name>
<sequence>MSLLPTNTTERYYLIARVLQSLDHNMSKTADTLGVSFNTVKNVSKWIEDGMPHKKQPGRPKILNESMKYYICINTMYNPEISCEQLAQNISQIYKVDVSDSTVRNCRHKYAFKYGPRVRSLFLSPKNIADRLIFSNWFITHRFNHRKLIFSDESWFELGTLNHYVWRIMGKRVEKAHPKTIPELIQILNDVWYNQITFHTINLLIDSFITRLNKCIQNNGGQVRF</sequence>
<dbReference type="Pfam" id="PF01498">
    <property type="entry name" value="HTH_Tnp_Tc3_2"/>
    <property type="match status" value="1"/>
</dbReference>
<organism evidence="2 3">
    <name type="scientific">Tritrichomonas musculus</name>
    <dbReference type="NCBI Taxonomy" id="1915356"/>
    <lineage>
        <taxon>Eukaryota</taxon>
        <taxon>Metamonada</taxon>
        <taxon>Parabasalia</taxon>
        <taxon>Tritrichomonadida</taxon>
        <taxon>Tritrichomonadidae</taxon>
        <taxon>Tritrichomonas</taxon>
    </lineage>
</organism>
<dbReference type="Gene3D" id="3.30.420.10">
    <property type="entry name" value="Ribonuclease H-like superfamily/Ribonuclease H"/>
    <property type="match status" value="1"/>
</dbReference>
<gene>
    <name evidence="2" type="ORF">M9Y10_030271</name>
</gene>
<evidence type="ECO:0000313" key="2">
    <source>
        <dbReference type="EMBL" id="KAK8893014.1"/>
    </source>
</evidence>
<evidence type="ECO:0000313" key="3">
    <source>
        <dbReference type="Proteomes" id="UP001470230"/>
    </source>
</evidence>
<dbReference type="InterPro" id="IPR002492">
    <property type="entry name" value="Transposase_Tc1-like"/>
</dbReference>
<dbReference type="EMBL" id="JAPFFF010000004">
    <property type="protein sequence ID" value="KAK8893014.1"/>
    <property type="molecule type" value="Genomic_DNA"/>
</dbReference>
<accession>A0ABR2KPN6</accession>
<comment type="caution">
    <text evidence="2">The sequence shown here is derived from an EMBL/GenBank/DDBJ whole genome shotgun (WGS) entry which is preliminary data.</text>
</comment>
<proteinExistence type="predicted"/>
<reference evidence="2 3" key="1">
    <citation type="submission" date="2024-04" db="EMBL/GenBank/DDBJ databases">
        <title>Tritrichomonas musculus Genome.</title>
        <authorList>
            <person name="Alves-Ferreira E."/>
            <person name="Grigg M."/>
            <person name="Lorenzi H."/>
            <person name="Galac M."/>
        </authorList>
    </citation>
    <scope>NUCLEOTIDE SEQUENCE [LARGE SCALE GENOMIC DNA]</scope>
    <source>
        <strain evidence="2 3">EAF2021</strain>
    </source>
</reference>